<keyword evidence="3" id="KW-1185">Reference proteome</keyword>
<reference evidence="2 3" key="1">
    <citation type="journal article" date="2024" name="BMC Biol.">
        <title>Comparative genomics of Ascetosporea gives new insight into the evolutionary basis for animal parasitism in Rhizaria.</title>
        <authorList>
            <person name="Hiltunen Thoren M."/>
            <person name="Onut-Brannstrom I."/>
            <person name="Alfjorden A."/>
            <person name="Peckova H."/>
            <person name="Swords F."/>
            <person name="Hooper C."/>
            <person name="Holzer A.S."/>
            <person name="Bass D."/>
            <person name="Burki F."/>
        </authorList>
    </citation>
    <scope>NUCLEOTIDE SEQUENCE [LARGE SCALE GENOMIC DNA]</scope>
    <source>
        <strain evidence="2">20-A016</strain>
    </source>
</reference>
<accession>A0ABV2APS1</accession>
<organism evidence="2 3">
    <name type="scientific">Bonamia ostreae</name>
    <dbReference type="NCBI Taxonomy" id="126728"/>
    <lineage>
        <taxon>Eukaryota</taxon>
        <taxon>Sar</taxon>
        <taxon>Rhizaria</taxon>
        <taxon>Endomyxa</taxon>
        <taxon>Ascetosporea</taxon>
        <taxon>Haplosporida</taxon>
        <taxon>Bonamia</taxon>
    </lineage>
</organism>
<proteinExistence type="predicted"/>
<evidence type="ECO:0000313" key="3">
    <source>
        <dbReference type="Proteomes" id="UP001439008"/>
    </source>
</evidence>
<dbReference type="InterPro" id="IPR029058">
    <property type="entry name" value="AB_hydrolase_fold"/>
</dbReference>
<keyword evidence="1" id="KW-1133">Transmembrane helix</keyword>
<sequence>MIAFCVCLTSSFFVITKLIFLENTKNRHLLLFALIFNWICLIFYFIFRRKDTIQFKRLYEASDSLELAEFSESVNSIPLLSKNDLNELLNKPKNKISHEKDRFLVAQKTNFEQFLKINGRIFCYKLIKSRFVNKKLTNLVFICGFLDFHNNWDHIAKKLSFNNKTKKIVILNLVAETKHGQNKNLINDQKLGKNYFQLSNKIINKLFDVLNIKTAIIVSRSIFAKNALSFALSNRERVKGLLMLSPCDRLPSFLVSAIKSKIGEKETKKLVKSEIINFQNTNPLFTDVKTSSLKNIFEQNKIDSWFEKLKEIVFENDKYEHFFENEKVKNLTKSVKSVVIWERRSDIIKFKLKEVKTVLLENDISGDLRKSVVLENFEFLLNL</sequence>
<dbReference type="Gene3D" id="3.40.50.1820">
    <property type="entry name" value="alpha/beta hydrolase"/>
    <property type="match status" value="1"/>
</dbReference>
<gene>
    <name evidence="2" type="ORF">MHBO_003208</name>
</gene>
<keyword evidence="1" id="KW-0472">Membrane</keyword>
<comment type="caution">
    <text evidence="2">The sequence shown here is derived from an EMBL/GenBank/DDBJ whole genome shotgun (WGS) entry which is preliminary data.</text>
</comment>
<dbReference type="EMBL" id="JBDODL010001622">
    <property type="protein sequence ID" value="MES1921676.1"/>
    <property type="molecule type" value="Genomic_DNA"/>
</dbReference>
<name>A0ABV2APS1_9EUKA</name>
<evidence type="ECO:0000313" key="2">
    <source>
        <dbReference type="EMBL" id="MES1921676.1"/>
    </source>
</evidence>
<evidence type="ECO:0000256" key="1">
    <source>
        <dbReference type="SAM" id="Phobius"/>
    </source>
</evidence>
<protein>
    <submittedName>
        <fullName evidence="2">Uncharacterized protein</fullName>
    </submittedName>
</protein>
<keyword evidence="1" id="KW-0812">Transmembrane</keyword>
<dbReference type="Proteomes" id="UP001439008">
    <property type="component" value="Unassembled WGS sequence"/>
</dbReference>
<feature type="transmembrane region" description="Helical" evidence="1">
    <location>
        <begin position="28"/>
        <end position="47"/>
    </location>
</feature>
<dbReference type="SUPFAM" id="SSF53474">
    <property type="entry name" value="alpha/beta-Hydrolases"/>
    <property type="match status" value="1"/>
</dbReference>